<evidence type="ECO:0000313" key="2">
    <source>
        <dbReference type="Proteomes" id="UP000202782"/>
    </source>
</evidence>
<accession>A5IZN5</accession>
<dbReference type="Proteomes" id="UP000202782">
    <property type="component" value="Segment"/>
</dbReference>
<gene>
    <name evidence="1" type="primary">orf33</name>
    <name evidence="1" type="ORF">SlGVgp033</name>
</gene>
<protein>
    <submittedName>
        <fullName evidence="1">Uncharacterized protein</fullName>
    </submittedName>
</protein>
<name>A5IZN5_9BBAC</name>
<dbReference type="KEGG" id="vg:5184217"/>
<dbReference type="OrthoDB" id="39558at10239"/>
<evidence type="ECO:0000313" key="1">
    <source>
        <dbReference type="EMBL" id="ABQ51976.1"/>
    </source>
</evidence>
<dbReference type="RefSeq" id="YP_001256984.1">
    <property type="nucleotide sequence ID" value="NC_009503.1"/>
</dbReference>
<reference evidence="1 2" key="1">
    <citation type="journal article" date="2008" name="J. Microbiol.">
        <title>Molecular and phylogenetic characterization of Spodoptera litura granulovirus.</title>
        <authorList>
            <person name="Wang Y."/>
            <person name="Choi J.Y."/>
            <person name="Roh J.Y."/>
            <person name="Woo S.D."/>
            <person name="Jin B.R."/>
            <person name="Je Y.H."/>
        </authorList>
    </citation>
    <scope>NUCLEOTIDE SEQUENCE [LARGE SCALE GENOMIC DNA]</scope>
    <source>
        <strain evidence="1">SlGV-K1</strain>
    </source>
</reference>
<dbReference type="EMBL" id="DQ288858">
    <property type="protein sequence ID" value="ABQ51976.1"/>
    <property type="molecule type" value="Genomic_DNA"/>
</dbReference>
<sequence>MDRVLRQKDIFLQLATQLDKQQVKKLKPLIQVLHFKIDQYLSTADANVLDSLYYLLVDGCKCINRHLLTMELQQKLFVIHE</sequence>
<organism evidence="1 2">
    <name type="scientific">Spodoptera litura granulovirus</name>
    <dbReference type="NCBI Taxonomy" id="359919"/>
    <lineage>
        <taxon>Viruses</taxon>
        <taxon>Viruses incertae sedis</taxon>
        <taxon>Naldaviricetes</taxon>
        <taxon>Lefavirales</taxon>
        <taxon>Baculoviridae</taxon>
        <taxon>Betabaculovirus</taxon>
        <taxon>Betabaculovirus spliturae</taxon>
    </lineage>
</organism>
<dbReference type="GeneID" id="5184217"/>
<proteinExistence type="predicted"/>
<keyword evidence="2" id="KW-1185">Reference proteome</keyword>